<reference evidence="1" key="1">
    <citation type="journal article" date="2020" name="Stud. Mycol.">
        <title>101 Dothideomycetes genomes: a test case for predicting lifestyles and emergence of pathogens.</title>
        <authorList>
            <person name="Haridas S."/>
            <person name="Albert R."/>
            <person name="Binder M."/>
            <person name="Bloem J."/>
            <person name="Labutti K."/>
            <person name="Salamov A."/>
            <person name="Andreopoulos B."/>
            <person name="Baker S."/>
            <person name="Barry K."/>
            <person name="Bills G."/>
            <person name="Bluhm B."/>
            <person name="Cannon C."/>
            <person name="Castanera R."/>
            <person name="Culley D."/>
            <person name="Daum C."/>
            <person name="Ezra D."/>
            <person name="Gonzalez J."/>
            <person name="Henrissat B."/>
            <person name="Kuo A."/>
            <person name="Liang C."/>
            <person name="Lipzen A."/>
            <person name="Lutzoni F."/>
            <person name="Magnuson J."/>
            <person name="Mondo S."/>
            <person name="Nolan M."/>
            <person name="Ohm R."/>
            <person name="Pangilinan J."/>
            <person name="Park H.-J."/>
            <person name="Ramirez L."/>
            <person name="Alfaro M."/>
            <person name="Sun H."/>
            <person name="Tritt A."/>
            <person name="Yoshinaga Y."/>
            <person name="Zwiers L.-H."/>
            <person name="Turgeon B."/>
            <person name="Goodwin S."/>
            <person name="Spatafora J."/>
            <person name="Crous P."/>
            <person name="Grigoriev I."/>
        </authorList>
    </citation>
    <scope>NUCLEOTIDE SEQUENCE</scope>
    <source>
        <strain evidence="1">CBS 175.79</strain>
    </source>
</reference>
<dbReference type="GeneID" id="54285688"/>
<dbReference type="Proteomes" id="UP000799778">
    <property type="component" value="Unassembled WGS sequence"/>
</dbReference>
<dbReference type="EMBL" id="ML978070">
    <property type="protein sequence ID" value="KAF2014689.1"/>
    <property type="molecule type" value="Genomic_DNA"/>
</dbReference>
<dbReference type="AlphaFoldDB" id="A0A6A5XP61"/>
<organism evidence="1 2">
    <name type="scientific">Aaosphaeria arxii CBS 175.79</name>
    <dbReference type="NCBI Taxonomy" id="1450172"/>
    <lineage>
        <taxon>Eukaryota</taxon>
        <taxon>Fungi</taxon>
        <taxon>Dikarya</taxon>
        <taxon>Ascomycota</taxon>
        <taxon>Pezizomycotina</taxon>
        <taxon>Dothideomycetes</taxon>
        <taxon>Pleosporomycetidae</taxon>
        <taxon>Pleosporales</taxon>
        <taxon>Pleosporales incertae sedis</taxon>
        <taxon>Aaosphaeria</taxon>
    </lineage>
</organism>
<proteinExistence type="predicted"/>
<evidence type="ECO:0000313" key="1">
    <source>
        <dbReference type="EMBL" id="KAF2014689.1"/>
    </source>
</evidence>
<evidence type="ECO:0000313" key="2">
    <source>
        <dbReference type="Proteomes" id="UP000799778"/>
    </source>
</evidence>
<accession>A0A6A5XP61</accession>
<gene>
    <name evidence="1" type="ORF">BU24DRAFT_423587</name>
</gene>
<name>A0A6A5XP61_9PLEO</name>
<protein>
    <submittedName>
        <fullName evidence="1">Uncharacterized protein</fullName>
    </submittedName>
</protein>
<sequence>MHRLAPLLQIPWFTLSTTGGLRMRSLRDPRKTLHLSKIFASLDLLRLCCRSLSLSKENEAVRPKLWQRSVAMISHWWNDYRTVLKGAKRLLIPTS</sequence>
<dbReference type="RefSeq" id="XP_033383028.1">
    <property type="nucleotide sequence ID" value="XM_033528291.1"/>
</dbReference>
<keyword evidence="2" id="KW-1185">Reference proteome</keyword>